<sequence length="441" mass="48304">MLLYLFSFLDRVNIGNARLYGLEEDLRLSPTQFQTAVSILFVTYLLSELPSNWIIKHYVSPSRWLAFITTSWGIIATLTGVTQTYGGLIACRLLLGLVEGGLFPGCAIYLTFFYTKRELALRIGYLFVSAALAGAVGGLLAYGIGYMDGIAGLRGWRWILIIEGLPSFILGISCLWVLADDPETAYYLNDSERKLVLARRATQTGQTDRFEWCDARAGLKDWTIWAFAIAQFCLDTMLYGFSTFLPTIIKAIRPGSSGAIVQVLTIPCYALGAISYMAAARFSDVRQSRAPVICAFGCISIVGYGLLISNGSTGAHYAGCFLVAMGLYVSVGIPLAWLPSNNPRYGKRTTATGLQLTIGNAAGVMAPFLYPSGDSPRYITGHAVTMSLVGAGIIIYAIMYFYYKQENRKRARGDRDQTIKGLTEDACLALGERNPRFIFAA</sequence>
<feature type="transmembrane region" description="Helical" evidence="6">
    <location>
        <begin position="257"/>
        <end position="278"/>
    </location>
</feature>
<evidence type="ECO:0000256" key="1">
    <source>
        <dbReference type="ARBA" id="ARBA00004141"/>
    </source>
</evidence>
<evidence type="ECO:0000256" key="4">
    <source>
        <dbReference type="ARBA" id="ARBA00022989"/>
    </source>
</evidence>
<organism evidence="9">
    <name type="scientific">Dissoconium aciculare CBS 342.82</name>
    <dbReference type="NCBI Taxonomy" id="1314786"/>
    <lineage>
        <taxon>Eukaryota</taxon>
        <taxon>Fungi</taxon>
        <taxon>Dikarya</taxon>
        <taxon>Ascomycota</taxon>
        <taxon>Pezizomycotina</taxon>
        <taxon>Dothideomycetes</taxon>
        <taxon>Dothideomycetidae</taxon>
        <taxon>Mycosphaerellales</taxon>
        <taxon>Dissoconiaceae</taxon>
        <taxon>Dissoconium</taxon>
    </lineage>
</organism>
<feature type="transmembrane region" description="Helical" evidence="6">
    <location>
        <begin position="382"/>
        <end position="403"/>
    </location>
</feature>
<dbReference type="InterPro" id="IPR036259">
    <property type="entry name" value="MFS_trans_sf"/>
</dbReference>
<feature type="transmembrane region" description="Helical" evidence="6">
    <location>
        <begin position="224"/>
        <end position="245"/>
    </location>
</feature>
<evidence type="ECO:0000256" key="3">
    <source>
        <dbReference type="ARBA" id="ARBA00022692"/>
    </source>
</evidence>
<dbReference type="GO" id="GO:0022857">
    <property type="term" value="F:transmembrane transporter activity"/>
    <property type="evidence" value="ECO:0007669"/>
    <property type="project" value="InterPro"/>
</dbReference>
<evidence type="ECO:0000313" key="8">
    <source>
        <dbReference type="Proteomes" id="UP000504637"/>
    </source>
</evidence>
<feature type="transmembrane region" description="Helical" evidence="6">
    <location>
        <begin position="64"/>
        <end position="81"/>
    </location>
</feature>
<dbReference type="GO" id="GO:0016020">
    <property type="term" value="C:membrane"/>
    <property type="evidence" value="ECO:0007669"/>
    <property type="project" value="UniProtKB-SubCell"/>
</dbReference>
<feature type="transmembrane region" description="Helical" evidence="6">
    <location>
        <begin position="156"/>
        <end position="179"/>
    </location>
</feature>
<feature type="domain" description="Major facilitator superfamily (MFS) profile" evidence="7">
    <location>
        <begin position="1"/>
        <end position="408"/>
    </location>
</feature>
<dbReference type="SUPFAM" id="SSF103473">
    <property type="entry name" value="MFS general substrate transporter"/>
    <property type="match status" value="1"/>
</dbReference>
<feature type="transmembrane region" description="Helical" evidence="6">
    <location>
        <begin position="290"/>
        <end position="309"/>
    </location>
</feature>
<keyword evidence="2" id="KW-0813">Transport</keyword>
<dbReference type="PANTHER" id="PTHR43791">
    <property type="entry name" value="PERMEASE-RELATED"/>
    <property type="match status" value="1"/>
</dbReference>
<dbReference type="FunFam" id="1.20.1250.20:FF:000057">
    <property type="entry name" value="MFS general substrate transporter"/>
    <property type="match status" value="1"/>
</dbReference>
<evidence type="ECO:0000259" key="7">
    <source>
        <dbReference type="PROSITE" id="PS50850"/>
    </source>
</evidence>
<proteinExistence type="predicted"/>
<evidence type="ECO:0000313" key="9">
    <source>
        <dbReference type="RefSeq" id="XP_033461980.1"/>
    </source>
</evidence>
<name>A0A6J3MBD4_9PEZI</name>
<keyword evidence="4 6" id="KW-1133">Transmembrane helix</keyword>
<evidence type="ECO:0000256" key="6">
    <source>
        <dbReference type="SAM" id="Phobius"/>
    </source>
</evidence>
<protein>
    <submittedName>
        <fullName evidence="9">MFS general substrate transporter</fullName>
    </submittedName>
</protein>
<evidence type="ECO:0000256" key="2">
    <source>
        <dbReference type="ARBA" id="ARBA00022448"/>
    </source>
</evidence>
<evidence type="ECO:0000256" key="5">
    <source>
        <dbReference type="ARBA" id="ARBA00023136"/>
    </source>
</evidence>
<comment type="subcellular location">
    <subcellularLocation>
        <location evidence="1">Membrane</location>
        <topology evidence="1">Multi-pass membrane protein</topology>
    </subcellularLocation>
</comment>
<keyword evidence="3 6" id="KW-0812">Transmembrane</keyword>
<dbReference type="AlphaFoldDB" id="A0A6J3MBD4"/>
<dbReference type="PANTHER" id="PTHR43791:SF91">
    <property type="entry name" value="MAJOR FACILITATOR SUPERFAMILY (MFS) PROFILE DOMAIN-CONTAINING PROTEIN-RELATED"/>
    <property type="match status" value="1"/>
</dbReference>
<dbReference type="Proteomes" id="UP000504637">
    <property type="component" value="Unplaced"/>
</dbReference>
<feature type="transmembrane region" description="Helical" evidence="6">
    <location>
        <begin position="315"/>
        <end position="338"/>
    </location>
</feature>
<dbReference type="InterPro" id="IPR011701">
    <property type="entry name" value="MFS"/>
</dbReference>
<keyword evidence="5 6" id="KW-0472">Membrane</keyword>
<dbReference type="RefSeq" id="XP_033461980.1">
    <property type="nucleotide sequence ID" value="XM_033602171.1"/>
</dbReference>
<dbReference type="FunFam" id="1.20.1250.20:FF:000068">
    <property type="entry name" value="MFS general substrate transporter"/>
    <property type="match status" value="1"/>
</dbReference>
<keyword evidence="8" id="KW-1185">Reference proteome</keyword>
<accession>A0A6J3MBD4</accession>
<gene>
    <name evidence="9" type="ORF">K489DRAFT_333373</name>
</gene>
<dbReference type="Pfam" id="PF07690">
    <property type="entry name" value="MFS_1"/>
    <property type="match status" value="1"/>
</dbReference>
<dbReference type="GeneID" id="54359971"/>
<reference evidence="9" key="1">
    <citation type="submission" date="2020-01" db="EMBL/GenBank/DDBJ databases">
        <authorList>
            <consortium name="DOE Joint Genome Institute"/>
            <person name="Haridas S."/>
            <person name="Albert R."/>
            <person name="Binder M."/>
            <person name="Bloem J."/>
            <person name="Labutti K."/>
            <person name="Salamov A."/>
            <person name="Andreopoulos B."/>
            <person name="Baker S.E."/>
            <person name="Barry K."/>
            <person name="Bills G."/>
            <person name="Bluhm B.H."/>
            <person name="Cannon C."/>
            <person name="Castanera R."/>
            <person name="Culley D.E."/>
            <person name="Daum C."/>
            <person name="Ezra D."/>
            <person name="Gonzalez J.B."/>
            <person name="Henrissat B."/>
            <person name="Kuo A."/>
            <person name="Liang C."/>
            <person name="Lipzen A."/>
            <person name="Lutzoni F."/>
            <person name="Magnuson J."/>
            <person name="Mondo S."/>
            <person name="Nolan M."/>
            <person name="Ohm R."/>
            <person name="Pangilinan J."/>
            <person name="Park H.-J."/>
            <person name="Ramirez L."/>
            <person name="Alfaro M."/>
            <person name="Sun H."/>
            <person name="Tritt A."/>
            <person name="Yoshinaga Y."/>
            <person name="Zwiers L.-H."/>
            <person name="Turgeon B.G."/>
            <person name="Goodwin S.B."/>
            <person name="Spatafora J.W."/>
            <person name="Crous P.W."/>
            <person name="Grigoriev I.V."/>
        </authorList>
    </citation>
    <scope>NUCLEOTIDE SEQUENCE</scope>
    <source>
        <strain evidence="9">CBS 342.82</strain>
    </source>
</reference>
<feature type="transmembrane region" description="Helical" evidence="6">
    <location>
        <begin position="124"/>
        <end position="144"/>
    </location>
</feature>
<dbReference type="InterPro" id="IPR020846">
    <property type="entry name" value="MFS_dom"/>
</dbReference>
<feature type="transmembrane region" description="Helical" evidence="6">
    <location>
        <begin position="87"/>
        <end position="112"/>
    </location>
</feature>
<reference evidence="9" key="3">
    <citation type="submission" date="2025-08" db="UniProtKB">
        <authorList>
            <consortium name="RefSeq"/>
        </authorList>
    </citation>
    <scope>IDENTIFICATION</scope>
    <source>
        <strain evidence="9">CBS 342.82</strain>
    </source>
</reference>
<dbReference type="Gene3D" id="1.20.1250.20">
    <property type="entry name" value="MFS general substrate transporter like domains"/>
    <property type="match status" value="2"/>
</dbReference>
<dbReference type="OrthoDB" id="2962993at2759"/>
<dbReference type="PROSITE" id="PS50850">
    <property type="entry name" value="MFS"/>
    <property type="match status" value="1"/>
</dbReference>
<reference evidence="9" key="2">
    <citation type="submission" date="2020-04" db="EMBL/GenBank/DDBJ databases">
        <authorList>
            <consortium name="NCBI Genome Project"/>
        </authorList>
    </citation>
    <scope>NUCLEOTIDE SEQUENCE</scope>
    <source>
        <strain evidence="9">CBS 342.82</strain>
    </source>
</reference>